<name>A0A9W9WQ30_9EURO</name>
<keyword evidence="2" id="KW-1185">Reference proteome</keyword>
<protein>
    <submittedName>
        <fullName evidence="1">Uncharacterized protein</fullName>
    </submittedName>
</protein>
<comment type="caution">
    <text evidence="1">The sequence shown here is derived from an EMBL/GenBank/DDBJ whole genome shotgun (WGS) entry which is preliminary data.</text>
</comment>
<evidence type="ECO:0000313" key="1">
    <source>
        <dbReference type="EMBL" id="KAJ5471446.1"/>
    </source>
</evidence>
<evidence type="ECO:0000313" key="2">
    <source>
        <dbReference type="Proteomes" id="UP001147760"/>
    </source>
</evidence>
<reference evidence="1" key="1">
    <citation type="submission" date="2022-12" db="EMBL/GenBank/DDBJ databases">
        <authorList>
            <person name="Petersen C."/>
        </authorList>
    </citation>
    <scope>NUCLEOTIDE SEQUENCE</scope>
    <source>
        <strain evidence="1">IBT 17660</strain>
    </source>
</reference>
<dbReference type="AlphaFoldDB" id="A0A9W9WQ30"/>
<dbReference type="EMBL" id="JAPWDO010000005">
    <property type="protein sequence ID" value="KAJ5471446.1"/>
    <property type="molecule type" value="Genomic_DNA"/>
</dbReference>
<reference evidence="1" key="2">
    <citation type="journal article" date="2023" name="IMA Fungus">
        <title>Comparative genomic study of the Penicillium genus elucidates a diverse pangenome and 15 lateral gene transfer events.</title>
        <authorList>
            <person name="Petersen C."/>
            <person name="Sorensen T."/>
            <person name="Nielsen M.R."/>
            <person name="Sondergaard T.E."/>
            <person name="Sorensen J.L."/>
            <person name="Fitzpatrick D.A."/>
            <person name="Frisvad J.C."/>
            <person name="Nielsen K.L."/>
        </authorList>
    </citation>
    <scope>NUCLEOTIDE SEQUENCE</scope>
    <source>
        <strain evidence="1">IBT 17660</strain>
    </source>
</reference>
<gene>
    <name evidence="1" type="ORF">N7530_008803</name>
</gene>
<organism evidence="1 2">
    <name type="scientific">Penicillium desertorum</name>
    <dbReference type="NCBI Taxonomy" id="1303715"/>
    <lineage>
        <taxon>Eukaryota</taxon>
        <taxon>Fungi</taxon>
        <taxon>Dikarya</taxon>
        <taxon>Ascomycota</taxon>
        <taxon>Pezizomycotina</taxon>
        <taxon>Eurotiomycetes</taxon>
        <taxon>Eurotiomycetidae</taxon>
        <taxon>Eurotiales</taxon>
        <taxon>Aspergillaceae</taxon>
        <taxon>Penicillium</taxon>
    </lineage>
</organism>
<sequence>MGQLKLHNYDRLRSARLVPGRHGSNKFASCLEVLASLEWNQAVRIEDPDNAGWHVAHLIFEQGVNQT</sequence>
<accession>A0A9W9WQ30</accession>
<proteinExistence type="predicted"/>
<dbReference type="Proteomes" id="UP001147760">
    <property type="component" value="Unassembled WGS sequence"/>
</dbReference>